<reference evidence="2" key="1">
    <citation type="submission" date="2016-10" db="EMBL/GenBank/DDBJ databases">
        <authorList>
            <person name="Varghese N."/>
            <person name="Submissions S."/>
        </authorList>
    </citation>
    <scope>NUCLEOTIDE SEQUENCE [LARGE SCALE GENOMIC DNA]</scope>
    <source>
        <strain evidence="2">DSM 26922</strain>
    </source>
</reference>
<evidence type="ECO:0000313" key="1">
    <source>
        <dbReference type="EMBL" id="SDW11531.1"/>
    </source>
</evidence>
<keyword evidence="2" id="KW-1185">Reference proteome</keyword>
<proteinExistence type="predicted"/>
<evidence type="ECO:0000313" key="2">
    <source>
        <dbReference type="Proteomes" id="UP000199441"/>
    </source>
</evidence>
<dbReference type="Proteomes" id="UP000199441">
    <property type="component" value="Unassembled WGS sequence"/>
</dbReference>
<accession>A0A1H2QWN6</accession>
<dbReference type="InterPro" id="IPR014729">
    <property type="entry name" value="Rossmann-like_a/b/a_fold"/>
</dbReference>
<sequence>MLSAPLAAHQACDAASLRFARIFRGQFTLSQSEELHIDGYRVTDLGDDWRLHHCRSTPFARLHGEDGALAGVVLGLAVDGTGKLVTDGYVLATSFEAFVTAAAGRYVAIDGAGAVYADPTGSMGVVYDANTRTVASTPLMCLDRPIIENPRFDVDAVQGGRGSYALGFTRDAYVRGVMPNHRLDLANFTLTRFWPKADATFPTDGPDQTIAAMGQRLSDVIGAIAAGYTTLLPLSGGRDSRNLAAAAKPHLAQIAQSYTFVSNWQGKIDAELSEQIAASLGLEHVTYASFIATDQERDTPNRVARRRQKTAFRLAAGYVGDANNDVLDGLSRKVPKGVVLRGNVMELLKANHWKRGLARDAAHPDGHDADYATERLAILPAGGAQTVAAFKPDYLAWKATLPQGAQALAYDFAFIESLLPGWQPKFYGYTRNFLVNPFSDRALIAGCLRLPVAERQANVYNDALLTHLAPELASIPFTPDLKRARLNAA</sequence>
<organism evidence="1 2">
    <name type="scientific">Litoreibacter albidus</name>
    <dbReference type="NCBI Taxonomy" id="670155"/>
    <lineage>
        <taxon>Bacteria</taxon>
        <taxon>Pseudomonadati</taxon>
        <taxon>Pseudomonadota</taxon>
        <taxon>Alphaproteobacteria</taxon>
        <taxon>Rhodobacterales</taxon>
        <taxon>Roseobacteraceae</taxon>
        <taxon>Litoreibacter</taxon>
    </lineage>
</organism>
<dbReference type="Gene3D" id="3.40.50.620">
    <property type="entry name" value="HUPs"/>
    <property type="match status" value="1"/>
</dbReference>
<dbReference type="STRING" id="670155.SAMN04488001_0315"/>
<dbReference type="AlphaFoldDB" id="A0A1H2QWN6"/>
<protein>
    <recommendedName>
        <fullName evidence="3">Asparagine synthase</fullName>
    </recommendedName>
</protein>
<evidence type="ECO:0008006" key="3">
    <source>
        <dbReference type="Google" id="ProtNLM"/>
    </source>
</evidence>
<dbReference type="EMBL" id="FNOI01000001">
    <property type="protein sequence ID" value="SDW11531.1"/>
    <property type="molecule type" value="Genomic_DNA"/>
</dbReference>
<dbReference type="OrthoDB" id="8335492at2"/>
<gene>
    <name evidence="1" type="ORF">SAMN04488001_0315</name>
</gene>
<name>A0A1H2QWN6_9RHOB</name>
<dbReference type="RefSeq" id="WP_089943385.1">
    <property type="nucleotide sequence ID" value="NZ_FNOI01000001.1"/>
</dbReference>
<dbReference type="SUPFAM" id="SSF52402">
    <property type="entry name" value="Adenine nucleotide alpha hydrolases-like"/>
    <property type="match status" value="1"/>
</dbReference>